<proteinExistence type="inferred from homology"/>
<dbReference type="EC" id="2.7.6.1" evidence="1"/>
<dbReference type="Pfam" id="PF00156">
    <property type="entry name" value="Pribosyltran"/>
    <property type="match status" value="1"/>
</dbReference>
<name>A0ABN6MMK6_9BACT</name>
<feature type="domain" description="Ribose-phosphate pyrophosphokinase N-terminal" evidence="10">
    <location>
        <begin position="4"/>
        <end position="118"/>
    </location>
</feature>
<evidence type="ECO:0000256" key="3">
    <source>
        <dbReference type="ARBA" id="ARBA00022727"/>
    </source>
</evidence>
<keyword evidence="2" id="KW-0808">Transferase</keyword>
<keyword evidence="5" id="KW-0418">Kinase</keyword>
<evidence type="ECO:0000259" key="10">
    <source>
        <dbReference type="Pfam" id="PF13793"/>
    </source>
</evidence>
<dbReference type="PANTHER" id="PTHR10210">
    <property type="entry name" value="RIBOSE-PHOSPHATE DIPHOSPHOKINASE FAMILY MEMBER"/>
    <property type="match status" value="1"/>
</dbReference>
<dbReference type="PANTHER" id="PTHR10210:SF32">
    <property type="entry name" value="RIBOSE-PHOSPHATE PYROPHOSPHOKINASE 2"/>
    <property type="match status" value="1"/>
</dbReference>
<feature type="domain" description="Phosphoribosyltransferase" evidence="9">
    <location>
        <begin position="162"/>
        <end position="241"/>
    </location>
</feature>
<reference evidence="12" key="1">
    <citation type="journal article" date="2022" name="Int. J. Syst. Evol. Microbiol.">
        <title>Anaeromyxobacter oryzae sp. nov., Anaeromyxobacter diazotrophicus sp. nov. and Anaeromyxobacter paludicola sp. nov., isolated from paddy soils.</title>
        <authorList>
            <person name="Itoh H."/>
            <person name="Xu Z."/>
            <person name="Mise K."/>
            <person name="Masuda Y."/>
            <person name="Ushijima N."/>
            <person name="Hayakawa C."/>
            <person name="Shiratori Y."/>
            <person name="Senoo K."/>
        </authorList>
    </citation>
    <scope>NUCLEOTIDE SEQUENCE [LARGE SCALE GENOMIC DNA]</scope>
    <source>
        <strain evidence="12">Red232</strain>
    </source>
</reference>
<dbReference type="Gene3D" id="3.40.50.2020">
    <property type="match status" value="2"/>
</dbReference>
<dbReference type="SMART" id="SM01400">
    <property type="entry name" value="Pribosyltran_N"/>
    <property type="match status" value="1"/>
</dbReference>
<protein>
    <recommendedName>
        <fullName evidence="1">ribose-phosphate diphosphokinase</fullName>
        <ecNumber evidence="1">2.7.6.1</ecNumber>
    </recommendedName>
</protein>
<evidence type="ECO:0000256" key="5">
    <source>
        <dbReference type="ARBA" id="ARBA00022777"/>
    </source>
</evidence>
<evidence type="ECO:0000256" key="2">
    <source>
        <dbReference type="ARBA" id="ARBA00022679"/>
    </source>
</evidence>
<evidence type="ECO:0000256" key="7">
    <source>
        <dbReference type="ARBA" id="ARBA00049535"/>
    </source>
</evidence>
<dbReference type="CDD" id="cd06223">
    <property type="entry name" value="PRTases_typeI"/>
    <property type="match status" value="1"/>
</dbReference>
<dbReference type="InterPro" id="IPR005946">
    <property type="entry name" value="Rib-P_diPkinase"/>
</dbReference>
<evidence type="ECO:0000256" key="1">
    <source>
        <dbReference type="ARBA" id="ARBA00013247"/>
    </source>
</evidence>
<keyword evidence="4" id="KW-0547">Nucleotide-binding</keyword>
<gene>
    <name evidence="11" type="ORF">AMOR_12700</name>
</gene>
<dbReference type="EMBL" id="AP025591">
    <property type="protein sequence ID" value="BDG02274.1"/>
    <property type="molecule type" value="Genomic_DNA"/>
</dbReference>
<keyword evidence="12" id="KW-1185">Reference proteome</keyword>
<evidence type="ECO:0000313" key="12">
    <source>
        <dbReference type="Proteomes" id="UP001162891"/>
    </source>
</evidence>
<accession>A0ABN6MMK6</accession>
<dbReference type="SUPFAM" id="SSF53271">
    <property type="entry name" value="PRTase-like"/>
    <property type="match status" value="2"/>
</dbReference>
<keyword evidence="3 8" id="KW-0545">Nucleotide biosynthesis</keyword>
<dbReference type="RefSeq" id="WP_248359774.1">
    <property type="nucleotide sequence ID" value="NZ_AP025591.1"/>
</dbReference>
<evidence type="ECO:0000256" key="8">
    <source>
        <dbReference type="RuleBase" id="RU004324"/>
    </source>
</evidence>
<sequence>MRPVIVSGSAHPALAEDLARALGCELAPCHRGRFPDGEQEVEVQANVRGQPVFVVQPLGRSAGDQLLELLLLADACHRAGAASVAAVVPYVAFARQDRVTREGQPLGAKVLARALGTAAFSLVVAVDLHSAVIASCIDAPVAHLTAEPLVAGALRPHVRADSVVVAPDLGAVKLAEAYARHLGLPLALVSKSRVSAAQVSVQRVVGDVAGKRPIIVDDMISTGATVQAALDALVAHGALGEAVVATTHGLFSGAGLERILRPDVTRVLATDSLPPAAGGAPQVEIVGLAPLLAEAIRRIVGARGLNELLSPR</sequence>
<dbReference type="InterPro" id="IPR029057">
    <property type="entry name" value="PRTase-like"/>
</dbReference>
<comment type="similarity">
    <text evidence="8">Belongs to the ribose-phosphate pyrophosphokinase family.</text>
</comment>
<dbReference type="InterPro" id="IPR000836">
    <property type="entry name" value="PRTase_dom"/>
</dbReference>
<evidence type="ECO:0000259" key="9">
    <source>
        <dbReference type="Pfam" id="PF00156"/>
    </source>
</evidence>
<evidence type="ECO:0000256" key="4">
    <source>
        <dbReference type="ARBA" id="ARBA00022741"/>
    </source>
</evidence>
<evidence type="ECO:0000313" key="11">
    <source>
        <dbReference type="EMBL" id="BDG02274.1"/>
    </source>
</evidence>
<dbReference type="Pfam" id="PF13793">
    <property type="entry name" value="Pribosyltran_N"/>
    <property type="match status" value="1"/>
</dbReference>
<evidence type="ECO:0000256" key="6">
    <source>
        <dbReference type="ARBA" id="ARBA00022840"/>
    </source>
</evidence>
<organism evidence="11 12">
    <name type="scientific">Anaeromyxobacter oryzae</name>
    <dbReference type="NCBI Taxonomy" id="2918170"/>
    <lineage>
        <taxon>Bacteria</taxon>
        <taxon>Pseudomonadati</taxon>
        <taxon>Myxococcota</taxon>
        <taxon>Myxococcia</taxon>
        <taxon>Myxococcales</taxon>
        <taxon>Cystobacterineae</taxon>
        <taxon>Anaeromyxobacteraceae</taxon>
        <taxon>Anaeromyxobacter</taxon>
    </lineage>
</organism>
<comment type="catalytic activity">
    <reaction evidence="7">
        <text>D-ribose 5-phosphate + ATP = 5-phospho-alpha-D-ribose 1-diphosphate + AMP + H(+)</text>
        <dbReference type="Rhea" id="RHEA:15609"/>
        <dbReference type="ChEBI" id="CHEBI:15378"/>
        <dbReference type="ChEBI" id="CHEBI:30616"/>
        <dbReference type="ChEBI" id="CHEBI:58017"/>
        <dbReference type="ChEBI" id="CHEBI:78346"/>
        <dbReference type="ChEBI" id="CHEBI:456215"/>
        <dbReference type="EC" id="2.7.6.1"/>
    </reaction>
</comment>
<dbReference type="Proteomes" id="UP001162891">
    <property type="component" value="Chromosome"/>
</dbReference>
<dbReference type="InterPro" id="IPR029099">
    <property type="entry name" value="Pribosyltran_N"/>
</dbReference>
<dbReference type="NCBIfam" id="TIGR01251">
    <property type="entry name" value="ribP_PPkin"/>
    <property type="match status" value="1"/>
</dbReference>
<keyword evidence="6" id="KW-0067">ATP-binding</keyword>